<comment type="caution">
    <text evidence="4">The sequence shown here is derived from an EMBL/GenBank/DDBJ whole genome shotgun (WGS) entry which is preliminary data.</text>
</comment>
<accession>A0A9D1S5I8</accession>
<dbReference type="GO" id="GO:0016787">
    <property type="term" value="F:hydrolase activity"/>
    <property type="evidence" value="ECO:0007669"/>
    <property type="project" value="UniProtKB-UniRule"/>
</dbReference>
<dbReference type="PANTHER" id="PTHR11124">
    <property type="entry name" value="VACUOLAR SORTING PROTEIN VPS29"/>
    <property type="match status" value="1"/>
</dbReference>
<dbReference type="InterPro" id="IPR024654">
    <property type="entry name" value="Calcineurin-like_PHP_lpxH"/>
</dbReference>
<dbReference type="GO" id="GO:0046872">
    <property type="term" value="F:metal ion binding"/>
    <property type="evidence" value="ECO:0007669"/>
    <property type="project" value="UniProtKB-KW"/>
</dbReference>
<dbReference type="Proteomes" id="UP000824123">
    <property type="component" value="Unassembled WGS sequence"/>
</dbReference>
<gene>
    <name evidence="4" type="ORF">IAC59_08205</name>
</gene>
<reference evidence="4" key="1">
    <citation type="submission" date="2020-10" db="EMBL/GenBank/DDBJ databases">
        <authorList>
            <person name="Gilroy R."/>
        </authorList>
    </citation>
    <scope>NUCLEOTIDE SEQUENCE</scope>
    <source>
        <strain evidence="4">ChiSxjej2B14-8506</strain>
    </source>
</reference>
<dbReference type="InterPro" id="IPR000979">
    <property type="entry name" value="Phosphodiesterase_MJ0936/Vps29"/>
</dbReference>
<protein>
    <recommendedName>
        <fullName evidence="2">Phosphoesterase</fullName>
        <ecNumber evidence="2">3.1.4.-</ecNumber>
    </recommendedName>
</protein>
<organism evidence="4 5">
    <name type="scientific">Candidatus Fimadaptatus faecigallinarum</name>
    <dbReference type="NCBI Taxonomy" id="2840814"/>
    <lineage>
        <taxon>Bacteria</taxon>
        <taxon>Bacillati</taxon>
        <taxon>Bacillota</taxon>
        <taxon>Clostridia</taxon>
        <taxon>Eubacteriales</taxon>
        <taxon>Candidatus Fimadaptatus</taxon>
    </lineage>
</organism>
<sequence length="155" mass="16873">MFRLGVLSDTHGDAIAIREAACVMGEVDAVAFLGDCVSDLAVVRSVFNVPIYAVAGNCDLFCDEPRESVIELEGKRLLLCHGHNWRVKLTYQLLYYHALELKCDAALFGHTHNSYSGYDGGVLLFNPGAASGRAATCGVLEFRANGMSPRVYSLR</sequence>
<evidence type="ECO:0000256" key="1">
    <source>
        <dbReference type="ARBA" id="ARBA00008950"/>
    </source>
</evidence>
<evidence type="ECO:0000313" key="4">
    <source>
        <dbReference type="EMBL" id="HIU47228.1"/>
    </source>
</evidence>
<evidence type="ECO:0000259" key="3">
    <source>
        <dbReference type="Pfam" id="PF12850"/>
    </source>
</evidence>
<dbReference type="InterPro" id="IPR029052">
    <property type="entry name" value="Metallo-depent_PP-like"/>
</dbReference>
<dbReference type="NCBIfam" id="TIGR00040">
    <property type="entry name" value="yfcE"/>
    <property type="match status" value="1"/>
</dbReference>
<keyword evidence="2" id="KW-0479">Metal-binding</keyword>
<name>A0A9D1S5I8_9FIRM</name>
<comment type="similarity">
    <text evidence="1 2">Belongs to the metallophosphoesterase superfamily. YfcE family.</text>
</comment>
<evidence type="ECO:0000313" key="5">
    <source>
        <dbReference type="Proteomes" id="UP000824123"/>
    </source>
</evidence>
<proteinExistence type="inferred from homology"/>
<dbReference type="SUPFAM" id="SSF56300">
    <property type="entry name" value="Metallo-dependent phosphatases"/>
    <property type="match status" value="1"/>
</dbReference>
<dbReference type="Gene3D" id="3.60.21.10">
    <property type="match status" value="1"/>
</dbReference>
<dbReference type="EMBL" id="DVNK01000050">
    <property type="protein sequence ID" value="HIU47228.1"/>
    <property type="molecule type" value="Genomic_DNA"/>
</dbReference>
<reference evidence="4" key="2">
    <citation type="journal article" date="2021" name="PeerJ">
        <title>Extensive microbial diversity within the chicken gut microbiome revealed by metagenomics and culture.</title>
        <authorList>
            <person name="Gilroy R."/>
            <person name="Ravi A."/>
            <person name="Getino M."/>
            <person name="Pursley I."/>
            <person name="Horton D.L."/>
            <person name="Alikhan N.F."/>
            <person name="Baker D."/>
            <person name="Gharbi K."/>
            <person name="Hall N."/>
            <person name="Watson M."/>
            <person name="Adriaenssens E.M."/>
            <person name="Foster-Nyarko E."/>
            <person name="Jarju S."/>
            <person name="Secka A."/>
            <person name="Antonio M."/>
            <person name="Oren A."/>
            <person name="Chaudhuri R.R."/>
            <person name="La Ragione R."/>
            <person name="Hildebrand F."/>
            <person name="Pallen M.J."/>
        </authorList>
    </citation>
    <scope>NUCLEOTIDE SEQUENCE</scope>
    <source>
        <strain evidence="4">ChiSxjej2B14-8506</strain>
    </source>
</reference>
<evidence type="ECO:0000256" key="2">
    <source>
        <dbReference type="RuleBase" id="RU362039"/>
    </source>
</evidence>
<dbReference type="Pfam" id="PF12850">
    <property type="entry name" value="Metallophos_2"/>
    <property type="match status" value="1"/>
</dbReference>
<comment type="cofactor">
    <cofactor evidence="2">
        <name>a divalent metal cation</name>
        <dbReference type="ChEBI" id="CHEBI:60240"/>
    </cofactor>
</comment>
<dbReference type="AlphaFoldDB" id="A0A9D1S5I8"/>
<feature type="domain" description="Calcineurin-like phosphoesterase" evidence="3">
    <location>
        <begin position="3"/>
        <end position="134"/>
    </location>
</feature>
<dbReference type="EC" id="3.1.4.-" evidence="2"/>